<accession>A0A518EU01</accession>
<dbReference type="AlphaFoldDB" id="A0A518EU01"/>
<dbReference type="InterPro" id="IPR009057">
    <property type="entry name" value="Homeodomain-like_sf"/>
</dbReference>
<dbReference type="OrthoDB" id="9805953at2"/>
<evidence type="ECO:0000259" key="1">
    <source>
        <dbReference type="Pfam" id="PF02954"/>
    </source>
</evidence>
<name>A0A518EU01_9BACT</name>
<dbReference type="PRINTS" id="PR01590">
    <property type="entry name" value="HTHFIS"/>
</dbReference>
<keyword evidence="3" id="KW-1185">Reference proteome</keyword>
<dbReference type="GO" id="GO:0043565">
    <property type="term" value="F:sequence-specific DNA binding"/>
    <property type="evidence" value="ECO:0007669"/>
    <property type="project" value="InterPro"/>
</dbReference>
<dbReference type="SUPFAM" id="SSF46689">
    <property type="entry name" value="Homeodomain-like"/>
    <property type="match status" value="1"/>
</dbReference>
<reference evidence="2 3" key="1">
    <citation type="submission" date="2019-02" db="EMBL/GenBank/DDBJ databases">
        <title>Deep-cultivation of Planctomycetes and their phenomic and genomic characterization uncovers novel biology.</title>
        <authorList>
            <person name="Wiegand S."/>
            <person name="Jogler M."/>
            <person name="Boedeker C."/>
            <person name="Pinto D."/>
            <person name="Vollmers J."/>
            <person name="Rivas-Marin E."/>
            <person name="Kohn T."/>
            <person name="Peeters S.H."/>
            <person name="Heuer A."/>
            <person name="Rast P."/>
            <person name="Oberbeckmann S."/>
            <person name="Bunk B."/>
            <person name="Jeske O."/>
            <person name="Meyerdierks A."/>
            <person name="Storesund J.E."/>
            <person name="Kallscheuer N."/>
            <person name="Luecker S."/>
            <person name="Lage O.M."/>
            <person name="Pohl T."/>
            <person name="Merkel B.J."/>
            <person name="Hornburger P."/>
            <person name="Mueller R.-W."/>
            <person name="Bruemmer F."/>
            <person name="Labrenz M."/>
            <person name="Spormann A.M."/>
            <person name="Op den Camp H."/>
            <person name="Overmann J."/>
            <person name="Amann R."/>
            <person name="Jetten M.S.M."/>
            <person name="Mascher T."/>
            <person name="Medema M.H."/>
            <person name="Devos D.P."/>
            <person name="Kaster A.-K."/>
            <person name="Ovreas L."/>
            <person name="Rohde M."/>
            <person name="Galperin M.Y."/>
            <person name="Jogler C."/>
        </authorList>
    </citation>
    <scope>NUCLEOTIDE SEQUENCE [LARGE SCALE GENOMIC DNA]</scope>
    <source>
        <strain evidence="2 3">Poly30</strain>
    </source>
</reference>
<dbReference type="SUPFAM" id="SSF52172">
    <property type="entry name" value="CheY-like"/>
    <property type="match status" value="1"/>
</dbReference>
<proteinExistence type="predicted"/>
<dbReference type="RefSeq" id="WP_145198691.1">
    <property type="nucleotide sequence ID" value="NZ_CP036434.1"/>
</dbReference>
<gene>
    <name evidence="2" type="ORF">Poly30_30850</name>
</gene>
<sequence>MTSDQPRSVLCLGLNDADRSRVSEEAHRFGWLIRFAANSGDARATGNGRRPDLILFDTKTSDEAAHDLLRQCTAHPLQAVAHESKHAAPSAAEIKAVAEASSPDGTVLLEAGSIHRFEDYEQQILRHALQTTGWNVKRAAQLLGIGRATLYRKIDRYKLREFQPERNAG</sequence>
<evidence type="ECO:0000313" key="2">
    <source>
        <dbReference type="EMBL" id="QDV07559.1"/>
    </source>
</evidence>
<organism evidence="2 3">
    <name type="scientific">Saltatorellus ferox</name>
    <dbReference type="NCBI Taxonomy" id="2528018"/>
    <lineage>
        <taxon>Bacteria</taxon>
        <taxon>Pseudomonadati</taxon>
        <taxon>Planctomycetota</taxon>
        <taxon>Planctomycetia</taxon>
        <taxon>Planctomycetia incertae sedis</taxon>
        <taxon>Saltatorellus</taxon>
    </lineage>
</organism>
<dbReference type="Pfam" id="PF02954">
    <property type="entry name" value="HTH_8"/>
    <property type="match status" value="1"/>
</dbReference>
<protein>
    <submittedName>
        <fullName evidence="2">DNA-binding transcriptional regulator DhaR</fullName>
    </submittedName>
</protein>
<dbReference type="InterPro" id="IPR011006">
    <property type="entry name" value="CheY-like_superfamily"/>
</dbReference>
<dbReference type="Proteomes" id="UP000320390">
    <property type="component" value="Chromosome"/>
</dbReference>
<dbReference type="Gene3D" id="1.10.10.60">
    <property type="entry name" value="Homeodomain-like"/>
    <property type="match status" value="1"/>
</dbReference>
<dbReference type="InterPro" id="IPR002197">
    <property type="entry name" value="HTH_Fis"/>
</dbReference>
<keyword evidence="2" id="KW-0238">DNA-binding</keyword>
<feature type="domain" description="DNA binding HTH" evidence="1">
    <location>
        <begin position="118"/>
        <end position="157"/>
    </location>
</feature>
<evidence type="ECO:0000313" key="3">
    <source>
        <dbReference type="Proteomes" id="UP000320390"/>
    </source>
</evidence>
<dbReference type="EMBL" id="CP036434">
    <property type="protein sequence ID" value="QDV07559.1"/>
    <property type="molecule type" value="Genomic_DNA"/>
</dbReference>